<feature type="region of interest" description="Disordered" evidence="1">
    <location>
        <begin position="1"/>
        <end position="34"/>
    </location>
</feature>
<evidence type="ECO:0000313" key="3">
    <source>
        <dbReference type="Proteomes" id="UP001373714"/>
    </source>
</evidence>
<organism evidence="2 3">
    <name type="scientific">Orbilia blumenaviensis</name>
    <dbReference type="NCBI Taxonomy" id="1796055"/>
    <lineage>
        <taxon>Eukaryota</taxon>
        <taxon>Fungi</taxon>
        <taxon>Dikarya</taxon>
        <taxon>Ascomycota</taxon>
        <taxon>Pezizomycotina</taxon>
        <taxon>Orbiliomycetes</taxon>
        <taxon>Orbiliales</taxon>
        <taxon>Orbiliaceae</taxon>
        <taxon>Orbilia</taxon>
    </lineage>
</organism>
<dbReference type="AlphaFoldDB" id="A0AAV9UID6"/>
<gene>
    <name evidence="2" type="ORF">TWF730_001678</name>
</gene>
<evidence type="ECO:0000256" key="1">
    <source>
        <dbReference type="SAM" id="MobiDB-lite"/>
    </source>
</evidence>
<proteinExistence type="predicted"/>
<accession>A0AAV9UID6</accession>
<keyword evidence="3" id="KW-1185">Reference proteome</keyword>
<dbReference type="Proteomes" id="UP001373714">
    <property type="component" value="Unassembled WGS sequence"/>
</dbReference>
<reference evidence="2 3" key="1">
    <citation type="submission" date="2019-10" db="EMBL/GenBank/DDBJ databases">
        <authorList>
            <person name="Palmer J.M."/>
        </authorList>
    </citation>
    <scope>NUCLEOTIDE SEQUENCE [LARGE SCALE GENOMIC DNA]</scope>
    <source>
        <strain evidence="2 3">TWF730</strain>
    </source>
</reference>
<protein>
    <submittedName>
        <fullName evidence="2">Uncharacterized protein</fullName>
    </submittedName>
</protein>
<comment type="caution">
    <text evidence="2">The sequence shown here is derived from an EMBL/GenBank/DDBJ whole genome shotgun (WGS) entry which is preliminary data.</text>
</comment>
<evidence type="ECO:0000313" key="2">
    <source>
        <dbReference type="EMBL" id="KAK6342200.1"/>
    </source>
</evidence>
<sequence length="288" mass="32546">MENQSNIFAKASGRKNGREEPKESSGIADTKAEQGALVQEKASLMDVSPVKVVPVSKDGVMAPLPPTPAPLPGSWLEVYEDALHPRHAEEWTRYRKVIDTIVEKFSEETAFHQQEVLDTKEIQTPANIAGLGVIYSPQFVPPPQHNLFPDAHHRPLAPPAYYRLRDHYLPPSLYPQSVQHPAPERVWKMSVSEVMDHYVAEYVRISGLWATDCDNAPHKGLVCYVYSFAQLEAKFAETRKRFTEEIGEEILSDWDFGSPEARKKASAWQIDCHGMVVEAQATIKRRFL</sequence>
<name>A0AAV9UID6_9PEZI</name>
<dbReference type="EMBL" id="JAVHNS010000010">
    <property type="protein sequence ID" value="KAK6342200.1"/>
    <property type="molecule type" value="Genomic_DNA"/>
</dbReference>